<protein>
    <submittedName>
        <fullName evidence="1">Uncharacterized protein</fullName>
    </submittedName>
</protein>
<dbReference type="EMBL" id="LAZR01000258">
    <property type="protein sequence ID" value="KKN78666.1"/>
    <property type="molecule type" value="Genomic_DNA"/>
</dbReference>
<sequence>MNQRGLDKQRYTVTKTKGETDPEAQYFILRIDKDPVARLALREYARLALTNRFPESDANLGNDLHQWLIDTLDTPGGRKEYIATLRLEPHK</sequence>
<dbReference type="AlphaFoldDB" id="A0A0F9VZ09"/>
<accession>A0A0F9VZ09</accession>
<comment type="caution">
    <text evidence="1">The sequence shown here is derived from an EMBL/GenBank/DDBJ whole genome shotgun (WGS) entry which is preliminary data.</text>
</comment>
<name>A0A0F9VZ09_9ZZZZ</name>
<gene>
    <name evidence="1" type="ORF">LCGC14_0347330</name>
</gene>
<evidence type="ECO:0000313" key="1">
    <source>
        <dbReference type="EMBL" id="KKN78666.1"/>
    </source>
</evidence>
<organism evidence="1">
    <name type="scientific">marine sediment metagenome</name>
    <dbReference type="NCBI Taxonomy" id="412755"/>
    <lineage>
        <taxon>unclassified sequences</taxon>
        <taxon>metagenomes</taxon>
        <taxon>ecological metagenomes</taxon>
    </lineage>
</organism>
<reference evidence="1" key="1">
    <citation type="journal article" date="2015" name="Nature">
        <title>Complex archaea that bridge the gap between prokaryotes and eukaryotes.</title>
        <authorList>
            <person name="Spang A."/>
            <person name="Saw J.H."/>
            <person name="Jorgensen S.L."/>
            <person name="Zaremba-Niedzwiedzka K."/>
            <person name="Martijn J."/>
            <person name="Lind A.E."/>
            <person name="van Eijk R."/>
            <person name="Schleper C."/>
            <person name="Guy L."/>
            <person name="Ettema T.J."/>
        </authorList>
    </citation>
    <scope>NUCLEOTIDE SEQUENCE</scope>
</reference>
<proteinExistence type="predicted"/>